<evidence type="ECO:0000313" key="3">
    <source>
        <dbReference type="EMBL" id="KAL3274074.1"/>
    </source>
</evidence>
<protein>
    <recommendedName>
        <fullName evidence="2">Fibroblast growth factor</fullName>
        <shortName evidence="2">FGF</shortName>
    </recommendedName>
</protein>
<dbReference type="AlphaFoldDB" id="A0ABD2N659"/>
<dbReference type="PRINTS" id="PR00262">
    <property type="entry name" value="IL1HBGF"/>
</dbReference>
<dbReference type="SMART" id="SM00442">
    <property type="entry name" value="FGF"/>
    <property type="match status" value="1"/>
</dbReference>
<dbReference type="Proteomes" id="UP001516400">
    <property type="component" value="Unassembled WGS sequence"/>
</dbReference>
<evidence type="ECO:0000313" key="4">
    <source>
        <dbReference type="Proteomes" id="UP001516400"/>
    </source>
</evidence>
<dbReference type="InterPro" id="IPR056378">
    <property type="entry name" value="Let-756-like_FGF"/>
</dbReference>
<dbReference type="InterPro" id="IPR002209">
    <property type="entry name" value="Fibroblast_GF_fam"/>
</dbReference>
<comment type="similarity">
    <text evidence="1 2">Belongs to the heparin-binding growth factors family.</text>
</comment>
<keyword evidence="4" id="KW-1185">Reference proteome</keyword>
<dbReference type="PRINTS" id="PR00263">
    <property type="entry name" value="HBGFFGF"/>
</dbReference>
<dbReference type="EMBL" id="JABFTP020000062">
    <property type="protein sequence ID" value="KAL3274074.1"/>
    <property type="molecule type" value="Genomic_DNA"/>
</dbReference>
<dbReference type="Pfam" id="PF00167">
    <property type="entry name" value="FGF"/>
    <property type="match status" value="1"/>
</dbReference>
<evidence type="ECO:0000256" key="2">
    <source>
        <dbReference type="RuleBase" id="RU049442"/>
    </source>
</evidence>
<reference evidence="3 4" key="1">
    <citation type="journal article" date="2021" name="BMC Biol.">
        <title>Horizontally acquired antibacterial genes associated with adaptive radiation of ladybird beetles.</title>
        <authorList>
            <person name="Li H.S."/>
            <person name="Tang X.F."/>
            <person name="Huang Y.H."/>
            <person name="Xu Z.Y."/>
            <person name="Chen M.L."/>
            <person name="Du X.Y."/>
            <person name="Qiu B.Y."/>
            <person name="Chen P.T."/>
            <person name="Zhang W."/>
            <person name="Slipinski A."/>
            <person name="Escalona H.E."/>
            <person name="Waterhouse R.M."/>
            <person name="Zwick A."/>
            <person name="Pang H."/>
        </authorList>
    </citation>
    <scope>NUCLEOTIDE SEQUENCE [LARGE SCALE GENOMIC DNA]</scope>
    <source>
        <strain evidence="3">SYSU2018</strain>
    </source>
</reference>
<dbReference type="PANTHER" id="PTHR11486">
    <property type="entry name" value="FIBROBLAST GROWTH FACTOR"/>
    <property type="match status" value="1"/>
</dbReference>
<organism evidence="3 4">
    <name type="scientific">Cryptolaemus montrouzieri</name>
    <dbReference type="NCBI Taxonomy" id="559131"/>
    <lineage>
        <taxon>Eukaryota</taxon>
        <taxon>Metazoa</taxon>
        <taxon>Ecdysozoa</taxon>
        <taxon>Arthropoda</taxon>
        <taxon>Hexapoda</taxon>
        <taxon>Insecta</taxon>
        <taxon>Pterygota</taxon>
        <taxon>Neoptera</taxon>
        <taxon>Endopterygota</taxon>
        <taxon>Coleoptera</taxon>
        <taxon>Polyphaga</taxon>
        <taxon>Cucujiformia</taxon>
        <taxon>Coccinelloidea</taxon>
        <taxon>Coccinellidae</taxon>
        <taxon>Scymninae</taxon>
        <taxon>Scymnini</taxon>
        <taxon>Cryptolaemus</taxon>
    </lineage>
</organism>
<comment type="caution">
    <text evidence="3">The sequence shown here is derived from an EMBL/GenBank/DDBJ whole genome shotgun (WGS) entry which is preliminary data.</text>
</comment>
<evidence type="ECO:0000256" key="1">
    <source>
        <dbReference type="ARBA" id="ARBA00007936"/>
    </source>
</evidence>
<name>A0ABD2N659_9CUCU</name>
<dbReference type="InterPro" id="IPR008996">
    <property type="entry name" value="IL1/FGF"/>
</dbReference>
<dbReference type="SUPFAM" id="SSF50353">
    <property type="entry name" value="Cytokine"/>
    <property type="match status" value="1"/>
</dbReference>
<gene>
    <name evidence="3" type="ORF">HHI36_015492</name>
</gene>
<proteinExistence type="inferred from homology"/>
<dbReference type="Gene3D" id="2.80.10.50">
    <property type="match status" value="1"/>
</dbReference>
<sequence length="136" mass="15368">MSSSESLGYGQHMKLFSENGYNLAIRYNGLVEGTQEDDDPECCLEIMSAGPGLVQIRGMESDLCLCFDDTGQLYGEQEYSNDATVFHETLEGLYNAYKSVKYPEWFIGIKKNGQSKPGPRTQYGQKAVRFMPRRLK</sequence>
<accession>A0ABD2N659</accession>
<dbReference type="CDD" id="cd00058">
    <property type="entry name" value="beta-trefoil_FGF"/>
    <property type="match status" value="1"/>
</dbReference>